<dbReference type="RefSeq" id="XP_016607910.1">
    <property type="nucleotide sequence ID" value="XM_016753467.1"/>
</dbReference>
<gene>
    <name evidence="1" type="ORF">SPPG_05242</name>
</gene>
<dbReference type="InParanoid" id="A0A0L0HEI3"/>
<reference evidence="1 2" key="1">
    <citation type="submission" date="2009-08" db="EMBL/GenBank/DDBJ databases">
        <title>The Genome Sequence of Spizellomyces punctatus strain DAOM BR117.</title>
        <authorList>
            <consortium name="The Broad Institute Genome Sequencing Platform"/>
            <person name="Russ C."/>
            <person name="Cuomo C."/>
            <person name="Shea T."/>
            <person name="Young S.K."/>
            <person name="Zeng Q."/>
            <person name="Koehrsen M."/>
            <person name="Haas B."/>
            <person name="Borodovsky M."/>
            <person name="Guigo R."/>
            <person name="Alvarado L."/>
            <person name="Berlin A."/>
            <person name="Bochicchio J."/>
            <person name="Borenstein D."/>
            <person name="Chapman S."/>
            <person name="Chen Z."/>
            <person name="Engels R."/>
            <person name="Freedman E."/>
            <person name="Gellesch M."/>
            <person name="Goldberg J."/>
            <person name="Griggs A."/>
            <person name="Gujja S."/>
            <person name="Heiman D."/>
            <person name="Hepburn T."/>
            <person name="Howarth C."/>
            <person name="Jen D."/>
            <person name="Larson L."/>
            <person name="Lewis B."/>
            <person name="Mehta T."/>
            <person name="Park D."/>
            <person name="Pearson M."/>
            <person name="Roberts A."/>
            <person name="Saif S."/>
            <person name="Shenoy N."/>
            <person name="Sisk P."/>
            <person name="Stolte C."/>
            <person name="Sykes S."/>
            <person name="Thomson T."/>
            <person name="Walk T."/>
            <person name="White J."/>
            <person name="Yandava C."/>
            <person name="Burger G."/>
            <person name="Gray M.W."/>
            <person name="Holland P.W.H."/>
            <person name="King N."/>
            <person name="Lang F.B.F."/>
            <person name="Roger A.J."/>
            <person name="Ruiz-Trillo I."/>
            <person name="Lander E."/>
            <person name="Nusbaum C."/>
        </authorList>
    </citation>
    <scope>NUCLEOTIDE SEQUENCE [LARGE SCALE GENOMIC DNA]</scope>
    <source>
        <strain evidence="1 2">DAOM BR117</strain>
    </source>
</reference>
<dbReference type="OrthoDB" id="425925at2759"/>
<proteinExistence type="predicted"/>
<evidence type="ECO:0000313" key="2">
    <source>
        <dbReference type="Proteomes" id="UP000053201"/>
    </source>
</evidence>
<name>A0A0L0HEI3_SPIPD</name>
<evidence type="ECO:0000313" key="1">
    <source>
        <dbReference type="EMBL" id="KNC99870.1"/>
    </source>
</evidence>
<dbReference type="OMA" id="TIVICWH"/>
<dbReference type="VEuPathDB" id="FungiDB:SPPG_05242"/>
<protein>
    <recommendedName>
        <fullName evidence="3">Phosphoglycerate mutase</fullName>
    </recommendedName>
</protein>
<organism evidence="1 2">
    <name type="scientific">Spizellomyces punctatus (strain DAOM BR117)</name>
    <dbReference type="NCBI Taxonomy" id="645134"/>
    <lineage>
        <taxon>Eukaryota</taxon>
        <taxon>Fungi</taxon>
        <taxon>Fungi incertae sedis</taxon>
        <taxon>Chytridiomycota</taxon>
        <taxon>Chytridiomycota incertae sedis</taxon>
        <taxon>Chytridiomycetes</taxon>
        <taxon>Spizellomycetales</taxon>
        <taxon>Spizellomycetaceae</taxon>
        <taxon>Spizellomyces</taxon>
    </lineage>
</organism>
<sequence length="206" mass="23350">MSAPPIPHPITVLLIRHAEKLPWSSGNQPTALQKSEYVDTHILSPKGYERAQALVAYFLHREEILQLLERRPWGAVVAQNVDEVGGWGLSLRPKETVEPLVKALEPHKVPFHLYTKSNLPSLVQLLRSGVYKDKTVLISWAHQQLPDLVKALGVPNDKVPKWNKKRFDVTWVADFDGKGGVEFRQLPQRLLYGDEDGIMEVGKKKE</sequence>
<dbReference type="EMBL" id="KQ257457">
    <property type="protein sequence ID" value="KNC99870.1"/>
    <property type="molecule type" value="Genomic_DNA"/>
</dbReference>
<dbReference type="GeneID" id="27688634"/>
<dbReference type="AlphaFoldDB" id="A0A0L0HEI3"/>
<keyword evidence="2" id="KW-1185">Reference proteome</keyword>
<accession>A0A0L0HEI3</accession>
<dbReference type="Proteomes" id="UP000053201">
    <property type="component" value="Unassembled WGS sequence"/>
</dbReference>
<evidence type="ECO:0008006" key="3">
    <source>
        <dbReference type="Google" id="ProtNLM"/>
    </source>
</evidence>